<organism evidence="1 2">
    <name type="scientific">Vigna mungo</name>
    <name type="common">Black gram</name>
    <name type="synonym">Phaseolus mungo</name>
    <dbReference type="NCBI Taxonomy" id="3915"/>
    <lineage>
        <taxon>Eukaryota</taxon>
        <taxon>Viridiplantae</taxon>
        <taxon>Streptophyta</taxon>
        <taxon>Embryophyta</taxon>
        <taxon>Tracheophyta</taxon>
        <taxon>Spermatophyta</taxon>
        <taxon>Magnoliopsida</taxon>
        <taxon>eudicotyledons</taxon>
        <taxon>Gunneridae</taxon>
        <taxon>Pentapetalae</taxon>
        <taxon>rosids</taxon>
        <taxon>fabids</taxon>
        <taxon>Fabales</taxon>
        <taxon>Fabaceae</taxon>
        <taxon>Papilionoideae</taxon>
        <taxon>50 kb inversion clade</taxon>
        <taxon>NPAAA clade</taxon>
        <taxon>indigoferoid/millettioid clade</taxon>
        <taxon>Phaseoleae</taxon>
        <taxon>Vigna</taxon>
    </lineage>
</organism>
<evidence type="ECO:0000313" key="1">
    <source>
        <dbReference type="EMBL" id="WVY97393.1"/>
    </source>
</evidence>
<protein>
    <submittedName>
        <fullName evidence="1">Uncharacterized protein</fullName>
    </submittedName>
</protein>
<reference evidence="1 2" key="1">
    <citation type="journal article" date="2023" name="Life. Sci Alliance">
        <title>Evolutionary insights into 3D genome organization and epigenetic landscape of Vigna mungo.</title>
        <authorList>
            <person name="Junaid A."/>
            <person name="Singh B."/>
            <person name="Bhatia S."/>
        </authorList>
    </citation>
    <scope>NUCLEOTIDE SEQUENCE [LARGE SCALE GENOMIC DNA]</scope>
    <source>
        <strain evidence="1">Urdbean</strain>
    </source>
</reference>
<keyword evidence="2" id="KW-1185">Reference proteome</keyword>
<dbReference type="AlphaFoldDB" id="A0AAQ3RLX3"/>
<evidence type="ECO:0000313" key="2">
    <source>
        <dbReference type="Proteomes" id="UP001374535"/>
    </source>
</evidence>
<dbReference type="Proteomes" id="UP001374535">
    <property type="component" value="Chromosome 9"/>
</dbReference>
<gene>
    <name evidence="1" type="ORF">V8G54_029544</name>
</gene>
<dbReference type="EMBL" id="CP144692">
    <property type="protein sequence ID" value="WVY97393.1"/>
    <property type="molecule type" value="Genomic_DNA"/>
</dbReference>
<proteinExistence type="predicted"/>
<accession>A0AAQ3RLX3</accession>
<name>A0AAQ3RLX3_VIGMU</name>
<sequence length="106" mass="10807">MLSCIAASAVGKSLRPSLATKLSSEILTLSSSTTALKFTNAAFFTSLATPLSHPSATLPIAFSYSCPASLTHPPVILLPVALGLSKHFSAISIVSSHSSVTSVPPP</sequence>